<sequence length="153" mass="17635">MKSTKLVNIESKNVLAKLMATENIHIEHKKVSTASFDVKNRRLVLPIWKDMTSTLYEGLIGHEVGHALYTPHEEWVEFCKDKANQSLKGYANILEDARIERKMKIKYPGMKKTFFGMYDALEQRDFFGSKGKSLEEYGFADRLNLDFKLGVLA</sequence>
<evidence type="ECO:0000313" key="1">
    <source>
        <dbReference type="EMBL" id="SVE22818.1"/>
    </source>
</evidence>
<gene>
    <name evidence="1" type="ORF">METZ01_LOCUS475672</name>
</gene>
<name>A0A383BTW6_9ZZZZ</name>
<protein>
    <submittedName>
        <fullName evidence="1">Uncharacterized protein</fullName>
    </submittedName>
</protein>
<organism evidence="1">
    <name type="scientific">marine metagenome</name>
    <dbReference type="NCBI Taxonomy" id="408172"/>
    <lineage>
        <taxon>unclassified sequences</taxon>
        <taxon>metagenomes</taxon>
        <taxon>ecological metagenomes</taxon>
    </lineage>
</organism>
<dbReference type="AlphaFoldDB" id="A0A383BTW6"/>
<proteinExistence type="predicted"/>
<reference evidence="1" key="1">
    <citation type="submission" date="2018-05" db="EMBL/GenBank/DDBJ databases">
        <authorList>
            <person name="Lanie J.A."/>
            <person name="Ng W.-L."/>
            <person name="Kazmierczak K.M."/>
            <person name="Andrzejewski T.M."/>
            <person name="Davidsen T.M."/>
            <person name="Wayne K.J."/>
            <person name="Tettelin H."/>
            <person name="Glass J.I."/>
            <person name="Rusch D."/>
            <person name="Podicherti R."/>
            <person name="Tsui H.-C.T."/>
            <person name="Winkler M.E."/>
        </authorList>
    </citation>
    <scope>NUCLEOTIDE SEQUENCE</scope>
</reference>
<feature type="non-terminal residue" evidence="1">
    <location>
        <position position="153"/>
    </location>
</feature>
<dbReference type="EMBL" id="UINC01202830">
    <property type="protein sequence ID" value="SVE22818.1"/>
    <property type="molecule type" value="Genomic_DNA"/>
</dbReference>
<accession>A0A383BTW6</accession>